<feature type="compositionally biased region" description="Low complexity" evidence="1">
    <location>
        <begin position="7"/>
        <end position="18"/>
    </location>
</feature>
<dbReference type="AlphaFoldDB" id="A0A2X0MQK0"/>
<evidence type="ECO:0000256" key="2">
    <source>
        <dbReference type="SAM" id="Phobius"/>
    </source>
</evidence>
<evidence type="ECO:0000256" key="1">
    <source>
        <dbReference type="SAM" id="MobiDB-lite"/>
    </source>
</evidence>
<reference evidence="3 4" key="1">
    <citation type="submission" date="2016-11" db="EMBL/GenBank/DDBJ databases">
        <authorList>
            <person name="Jaros S."/>
            <person name="Januszkiewicz K."/>
            <person name="Wedrychowicz H."/>
        </authorList>
    </citation>
    <scope>NUCLEOTIDE SEQUENCE [LARGE SCALE GENOMIC DNA]</scope>
</reference>
<dbReference type="EMBL" id="FQNC01000018">
    <property type="protein sequence ID" value="SGY21739.1"/>
    <property type="molecule type" value="Genomic_DNA"/>
</dbReference>
<accession>A0A2X0MQK0</accession>
<name>A0A2X0MQK0_9BASI</name>
<sequence>MAHDEASPPVASPSAPEPTQSIDAPPSASTSQSHDSAPPLTPTAPVAATPTPSLPPIGPRDYNNPTSSSLSSFSIRPVNLPPAYAPNSTVPTFIRTLAILVFVVGGTSAATIAWVYKNIVYPRLVLALKARTTLHQGHLKGYTQFVDAVRSFGKSGSRTLMGGLKDVPGVVDTVDSTQEASPKGEIPSTQSTKEEKLPLTEQGDETQPLLSATDETPASISIEAPSILNPLLTSLQTLSSTLHTSNLAPNPYASTHASASSAFTTPNPNTSHQFTPPRSAAAASAAAAAQSRLSPDHTLVTSLSSLNEWVENQVYAIATQGYRTYGSVSGISSSSSGGVGGTNGGKEFKALSEATAGFKSEIRAVKGLLLNRRNFAVGTASR</sequence>
<feature type="region of interest" description="Disordered" evidence="1">
    <location>
        <begin position="1"/>
        <end position="68"/>
    </location>
</feature>
<keyword evidence="2" id="KW-1133">Transmembrane helix</keyword>
<proteinExistence type="predicted"/>
<keyword evidence="2" id="KW-0812">Transmembrane</keyword>
<dbReference type="Proteomes" id="UP000249464">
    <property type="component" value="Unassembled WGS sequence"/>
</dbReference>
<organism evidence="3 4">
    <name type="scientific">Microbotryum silenes-dioicae</name>
    <dbReference type="NCBI Taxonomy" id="796604"/>
    <lineage>
        <taxon>Eukaryota</taxon>
        <taxon>Fungi</taxon>
        <taxon>Dikarya</taxon>
        <taxon>Basidiomycota</taxon>
        <taxon>Pucciniomycotina</taxon>
        <taxon>Microbotryomycetes</taxon>
        <taxon>Microbotryales</taxon>
        <taxon>Microbotryaceae</taxon>
        <taxon>Microbotryum</taxon>
    </lineage>
</organism>
<keyword evidence="2" id="KW-0472">Membrane</keyword>
<feature type="transmembrane region" description="Helical" evidence="2">
    <location>
        <begin position="93"/>
        <end position="116"/>
    </location>
</feature>
<feature type="compositionally biased region" description="Polar residues" evidence="1">
    <location>
        <begin position="266"/>
        <end position="276"/>
    </location>
</feature>
<evidence type="ECO:0000313" key="3">
    <source>
        <dbReference type="EMBL" id="SGY21739.1"/>
    </source>
</evidence>
<gene>
    <name evidence="3" type="primary">BQ5605_C016g08269</name>
    <name evidence="3" type="ORF">BQ5605_C016G08269</name>
</gene>
<evidence type="ECO:0000313" key="4">
    <source>
        <dbReference type="Proteomes" id="UP000249464"/>
    </source>
</evidence>
<feature type="compositionally biased region" description="Polar residues" evidence="1">
    <location>
        <begin position="19"/>
        <end position="35"/>
    </location>
</feature>
<feature type="compositionally biased region" description="Low complexity" evidence="1">
    <location>
        <begin position="256"/>
        <end position="265"/>
    </location>
</feature>
<feature type="region of interest" description="Disordered" evidence="1">
    <location>
        <begin position="175"/>
        <end position="210"/>
    </location>
</feature>
<keyword evidence="4" id="KW-1185">Reference proteome</keyword>
<protein>
    <submittedName>
        <fullName evidence="3">BQ5605_C016g08269 protein</fullName>
    </submittedName>
</protein>
<dbReference type="STRING" id="796604.A0A2X0MQK0"/>
<feature type="region of interest" description="Disordered" evidence="1">
    <location>
        <begin position="256"/>
        <end position="279"/>
    </location>
</feature>